<gene>
    <name evidence="2" type="ORF">ENR15_24325</name>
</gene>
<accession>A0A7C3VVG7</accession>
<proteinExistence type="predicted"/>
<evidence type="ECO:0000313" key="2">
    <source>
        <dbReference type="EMBL" id="HGG03676.1"/>
    </source>
</evidence>
<protein>
    <recommendedName>
        <fullName evidence="3">Bacterial Pleckstrin homology domain-containing protein</fullName>
    </recommendedName>
</protein>
<feature type="transmembrane region" description="Helical" evidence="1">
    <location>
        <begin position="56"/>
        <end position="79"/>
    </location>
</feature>
<dbReference type="InterPro" id="IPR046139">
    <property type="entry name" value="DUF6141"/>
</dbReference>
<organism evidence="2">
    <name type="scientific">Planktothricoides sp. SpSt-374</name>
    <dbReference type="NCBI Taxonomy" id="2282167"/>
    <lineage>
        <taxon>Bacteria</taxon>
        <taxon>Bacillati</taxon>
        <taxon>Cyanobacteriota</taxon>
        <taxon>Cyanophyceae</taxon>
        <taxon>Oscillatoriophycideae</taxon>
        <taxon>Oscillatoriales</taxon>
        <taxon>Oscillatoriaceae</taxon>
        <taxon>Planktothricoides</taxon>
    </lineage>
</organism>
<keyword evidence="1" id="KW-1133">Transmembrane helix</keyword>
<name>A0A7C3VVG7_9CYAN</name>
<feature type="transmembrane region" description="Helical" evidence="1">
    <location>
        <begin position="26"/>
        <end position="49"/>
    </location>
</feature>
<dbReference type="Pfam" id="PF19638">
    <property type="entry name" value="DUF6141"/>
    <property type="match status" value="1"/>
</dbReference>
<evidence type="ECO:0008006" key="3">
    <source>
        <dbReference type="Google" id="ProtNLM"/>
    </source>
</evidence>
<keyword evidence="1" id="KW-0812">Transmembrane</keyword>
<dbReference type="AlphaFoldDB" id="A0A7C3VVG7"/>
<reference evidence="2" key="1">
    <citation type="journal article" date="2020" name="mSystems">
        <title>Genome- and Community-Level Interaction Insights into Carbon Utilization and Element Cycling Functions of Hydrothermarchaeota in Hydrothermal Sediment.</title>
        <authorList>
            <person name="Zhou Z."/>
            <person name="Liu Y."/>
            <person name="Xu W."/>
            <person name="Pan J."/>
            <person name="Luo Z.H."/>
            <person name="Li M."/>
        </authorList>
    </citation>
    <scope>NUCLEOTIDE SEQUENCE [LARGE SCALE GENOMIC DNA]</scope>
    <source>
        <strain evidence="2">SpSt-374</strain>
    </source>
</reference>
<dbReference type="EMBL" id="DSPX01000252">
    <property type="protein sequence ID" value="HGG03676.1"/>
    <property type="molecule type" value="Genomic_DNA"/>
</dbReference>
<sequence length="176" mass="20033">MATEIGIKEQNDATLLYREVQQFRQFWMWLVLLVSSLSCLGAAVIPFFLKEFRENVILNIILIVFGLIYGIFLPAVVYVTKLTTEVRSDGLYLSFYPILFYQIKIPYENVVKCDVKKYDPLRDYGGWGIRYGPKGKAYNVSGDRGVQLELANGEKILIGSGNPEQLATAIGFYVRK</sequence>
<evidence type="ECO:0000256" key="1">
    <source>
        <dbReference type="SAM" id="Phobius"/>
    </source>
</evidence>
<keyword evidence="1" id="KW-0472">Membrane</keyword>
<comment type="caution">
    <text evidence="2">The sequence shown here is derived from an EMBL/GenBank/DDBJ whole genome shotgun (WGS) entry which is preliminary data.</text>
</comment>